<evidence type="ECO:0000256" key="2">
    <source>
        <dbReference type="ARBA" id="ARBA00019181"/>
    </source>
</evidence>
<evidence type="ECO:0000256" key="3">
    <source>
        <dbReference type="ARBA" id="ARBA00033306"/>
    </source>
</evidence>
<feature type="compositionally biased region" description="Low complexity" evidence="5">
    <location>
        <begin position="252"/>
        <end position="267"/>
    </location>
</feature>
<proteinExistence type="inferred from homology"/>
<feature type="non-terminal residue" evidence="6">
    <location>
        <position position="310"/>
    </location>
</feature>
<feature type="compositionally biased region" description="Polar residues" evidence="5">
    <location>
        <begin position="270"/>
        <end position="283"/>
    </location>
</feature>
<feature type="compositionally biased region" description="Polar residues" evidence="5">
    <location>
        <begin position="217"/>
        <end position="228"/>
    </location>
</feature>
<evidence type="ECO:0000313" key="6">
    <source>
        <dbReference type="EMBL" id="SBQ86237.1"/>
    </source>
</evidence>
<dbReference type="InterPro" id="IPR038797">
    <property type="entry name" value="Fltp"/>
</dbReference>
<organism evidence="6">
    <name type="scientific">Nothobranchius kuhntae</name>
    <name type="common">Beira killifish</name>
    <dbReference type="NCBI Taxonomy" id="321403"/>
    <lineage>
        <taxon>Eukaryota</taxon>
        <taxon>Metazoa</taxon>
        <taxon>Chordata</taxon>
        <taxon>Craniata</taxon>
        <taxon>Vertebrata</taxon>
        <taxon>Euteleostomi</taxon>
        <taxon>Actinopterygii</taxon>
        <taxon>Neopterygii</taxon>
        <taxon>Teleostei</taxon>
        <taxon>Neoteleostei</taxon>
        <taxon>Acanthomorphata</taxon>
        <taxon>Ovalentaria</taxon>
        <taxon>Atherinomorphae</taxon>
        <taxon>Cyprinodontiformes</taxon>
        <taxon>Nothobranchiidae</taxon>
        <taxon>Nothobranchius</taxon>
    </lineage>
</organism>
<sequence>DPTLGSLFASNGDENPVKLLLKTRANPAASKHSSIASGCGRKNNNRASGHVRETHTLRLHALTPYLRKVDEKNKFIIPVCEVLFGAADIRLRLRCYATGQQHSAATVGEAGMSSTFSANQYESAFRAQRMQNRCETRCSKRPGARVGHTSFIADSKGHLLPGVKRGRFLPDYKGTWDLPARIPVHPVNPTARSTEGLRRLQVWGLCPEQGTKLHAGTRSTDAGEQTSVGVRPRAADSTVRTDTQPAPQSHNSPPAASSQHDSQAAASERPLSQSSAKLQNPAATKTREGRSFLCCYMSTESFTIKASASI</sequence>
<reference evidence="6" key="1">
    <citation type="submission" date="2016-05" db="EMBL/GenBank/DDBJ databases">
        <authorList>
            <person name="Lavstsen T."/>
            <person name="Jespersen J.S."/>
        </authorList>
    </citation>
    <scope>NUCLEOTIDE SEQUENCE</scope>
    <source>
        <tissue evidence="6">Brain</tissue>
    </source>
</reference>
<dbReference type="CDD" id="cd23705">
    <property type="entry name" value="Flattop"/>
    <property type="match status" value="1"/>
</dbReference>
<evidence type="ECO:0000256" key="5">
    <source>
        <dbReference type="SAM" id="MobiDB-lite"/>
    </source>
</evidence>
<dbReference type="EMBL" id="HAED01000392">
    <property type="protein sequence ID" value="SBQ86237.1"/>
    <property type="molecule type" value="Transcribed_RNA"/>
</dbReference>
<dbReference type="GO" id="GO:0044782">
    <property type="term" value="P:cilium organization"/>
    <property type="evidence" value="ECO:0007669"/>
    <property type="project" value="TreeGrafter"/>
</dbReference>
<feature type="region of interest" description="Disordered" evidence="5">
    <location>
        <begin position="211"/>
        <end position="284"/>
    </location>
</feature>
<evidence type="ECO:0000256" key="4">
    <source>
        <dbReference type="ARBA" id="ARBA00045261"/>
    </source>
</evidence>
<gene>
    <name evidence="6" type="primary">C23H1ORF192</name>
</gene>
<dbReference type="PANTHER" id="PTHR34639:SF1">
    <property type="entry name" value="PROTEIN FLATTOP"/>
    <property type="match status" value="1"/>
</dbReference>
<comment type="function">
    <text evidence="4">Microtubule inner protein (MIP) part of the dynein-decorated doublet microtubules (DMTs) in cilia axoneme. Acts as a regulator of cilium basal body docking and positioning in mono- and multiciliated cells. Regulates basal body docking and cilia formation in multiciliated lung cells. Regulates kinocilium positioning and stereocilia bundle morphogenesis in the inner ear.</text>
</comment>
<name>A0A1A8HQ59_NOTKU</name>
<evidence type="ECO:0000256" key="1">
    <source>
        <dbReference type="ARBA" id="ARBA00009887"/>
    </source>
</evidence>
<reference evidence="6" key="2">
    <citation type="submission" date="2016-06" db="EMBL/GenBank/DDBJ databases">
        <title>The genome of a short-lived fish provides insights into sex chromosome evolution and the genetic control of aging.</title>
        <authorList>
            <person name="Reichwald K."/>
            <person name="Felder M."/>
            <person name="Petzold A."/>
            <person name="Koch P."/>
            <person name="Groth M."/>
            <person name="Platzer M."/>
        </authorList>
    </citation>
    <scope>NUCLEOTIDE SEQUENCE</scope>
    <source>
        <tissue evidence="6">Brain</tissue>
    </source>
</reference>
<dbReference type="Pfam" id="PF22611">
    <property type="entry name" value="CFAP126"/>
    <property type="match status" value="1"/>
</dbReference>
<dbReference type="AlphaFoldDB" id="A0A1A8HQ59"/>
<accession>A0A1A8HQ59</accession>
<feature type="non-terminal residue" evidence="6">
    <location>
        <position position="1"/>
    </location>
</feature>
<dbReference type="GO" id="GO:0036064">
    <property type="term" value="C:ciliary basal body"/>
    <property type="evidence" value="ECO:0007669"/>
    <property type="project" value="TreeGrafter"/>
</dbReference>
<dbReference type="PANTHER" id="PTHR34639">
    <property type="entry name" value="PROTEIN FLATTOP"/>
    <property type="match status" value="1"/>
</dbReference>
<comment type="similarity">
    <text evidence="1">Belongs to the Flattop family.</text>
</comment>
<protein>
    <recommendedName>
        <fullName evidence="2">Protein Flattop</fullName>
    </recommendedName>
    <alternativeName>
        <fullName evidence="3">Cilia- and flagella-associated protein 126</fullName>
    </alternativeName>
</protein>
<feature type="compositionally biased region" description="Polar residues" evidence="5">
    <location>
        <begin position="238"/>
        <end position="251"/>
    </location>
</feature>